<gene>
    <name evidence="1" type="ORF">ACI1P1_11670</name>
</gene>
<dbReference type="Proteomes" id="UP001631969">
    <property type="component" value="Unassembled WGS sequence"/>
</dbReference>
<keyword evidence="1" id="KW-0378">Hydrolase</keyword>
<organism evidence="1 2">
    <name type="scientific">Paenibacillus mesotrionivorans</name>
    <dbReference type="NCBI Taxonomy" id="3160968"/>
    <lineage>
        <taxon>Bacteria</taxon>
        <taxon>Bacillati</taxon>
        <taxon>Bacillota</taxon>
        <taxon>Bacilli</taxon>
        <taxon>Bacillales</taxon>
        <taxon>Paenibacillaceae</taxon>
        <taxon>Paenibacillus</taxon>
    </lineage>
</organism>
<keyword evidence="2" id="KW-1185">Reference proteome</keyword>
<reference evidence="1" key="1">
    <citation type="submission" date="2024-12" db="EMBL/GenBank/DDBJ databases">
        <authorList>
            <person name="Wu N."/>
        </authorList>
    </citation>
    <scope>NUCLEOTIDE SEQUENCE</scope>
    <source>
        <strain evidence="1">P15</strain>
    </source>
</reference>
<comment type="caution">
    <text evidence="1">The sequence shown here is derived from an EMBL/GenBank/DDBJ whole genome shotgun (WGS) entry which is preliminary data.</text>
</comment>
<protein>
    <submittedName>
        <fullName evidence="1">HAD-IIB family hydrolase</fullName>
    </submittedName>
</protein>
<sequence length="278" mass="31294">MTTLYVSDLDGTLLTRNHEISPFSAGVIQDLIDNHIHFTYATARSFASAQAVTAGLRTRLPVIVNNGAFIMDPATGVPLFSAYFQQEEKMEVARLLARHQLFPLVYSQQEGVERVCWLTGEENEGMRYYFRQRPGDKRFQPLSSPEGLYAGDVFYFICMGERDTLLPVYEALRDHPHYQCILQQELYRTEYWCEIMPKPATKANAILKLKEKLECTRVVCFGDGLNDLPMFAVADECYAVSNAVETLKAAATGIIGANSEDGVACWLKEHAAPYIKRG</sequence>
<evidence type="ECO:0000313" key="2">
    <source>
        <dbReference type="Proteomes" id="UP001631969"/>
    </source>
</evidence>
<accession>A0ACC7NY10</accession>
<proteinExistence type="predicted"/>
<evidence type="ECO:0000313" key="1">
    <source>
        <dbReference type="EMBL" id="MFM9328945.1"/>
    </source>
</evidence>
<dbReference type="EMBL" id="JBJURJ010000007">
    <property type="protein sequence ID" value="MFM9328945.1"/>
    <property type="molecule type" value="Genomic_DNA"/>
</dbReference>
<name>A0ACC7NY10_9BACL</name>